<sequence>MSSVGPPTSLEFNTYDLMSSYNPADSVQDETFAQIQPQEGGRRSFQDKNHKHLSLQSLEGSQNIQDTFRNSGSGTYSGPLTAGSMWTTAGNASTPMLTADYQQLLLRPARQDACPSQR</sequence>
<reference evidence="2" key="1">
    <citation type="submission" date="2022-10" db="EMBL/GenBank/DDBJ databases">
        <title>Puccinia triticina Genome sequencing and assembly.</title>
        <authorList>
            <person name="Li C."/>
        </authorList>
    </citation>
    <scope>NUCLEOTIDE SEQUENCE</scope>
    <source>
        <strain evidence="2">Pt15</strain>
    </source>
</reference>
<feature type="compositionally biased region" description="Polar residues" evidence="1">
    <location>
        <begin position="54"/>
        <end position="76"/>
    </location>
</feature>
<dbReference type="RefSeq" id="XP_053025618.1">
    <property type="nucleotide sequence ID" value="XM_053162103.1"/>
</dbReference>
<evidence type="ECO:0000256" key="1">
    <source>
        <dbReference type="SAM" id="MobiDB-lite"/>
    </source>
</evidence>
<feature type="region of interest" description="Disordered" evidence="1">
    <location>
        <begin position="37"/>
        <end position="76"/>
    </location>
</feature>
<dbReference type="EMBL" id="CP110432">
    <property type="protein sequence ID" value="WAQ90063.1"/>
    <property type="molecule type" value="Genomic_DNA"/>
</dbReference>
<name>A0ABY7CYT5_9BASI</name>
<dbReference type="GeneID" id="77802987"/>
<organism evidence="2 3">
    <name type="scientific">Puccinia triticina</name>
    <dbReference type="NCBI Taxonomy" id="208348"/>
    <lineage>
        <taxon>Eukaryota</taxon>
        <taxon>Fungi</taxon>
        <taxon>Dikarya</taxon>
        <taxon>Basidiomycota</taxon>
        <taxon>Pucciniomycotina</taxon>
        <taxon>Pucciniomycetes</taxon>
        <taxon>Pucciniales</taxon>
        <taxon>Pucciniaceae</taxon>
        <taxon>Puccinia</taxon>
    </lineage>
</organism>
<evidence type="ECO:0000313" key="2">
    <source>
        <dbReference type="EMBL" id="WAQ90063.1"/>
    </source>
</evidence>
<keyword evidence="3" id="KW-1185">Reference proteome</keyword>
<evidence type="ECO:0000313" key="3">
    <source>
        <dbReference type="Proteomes" id="UP001164743"/>
    </source>
</evidence>
<proteinExistence type="predicted"/>
<gene>
    <name evidence="2" type="ORF">PtA15_12A48</name>
</gene>
<protein>
    <submittedName>
        <fullName evidence="2">Uncharacterized protein</fullName>
    </submittedName>
</protein>
<accession>A0ABY7CYT5</accession>
<dbReference type="Proteomes" id="UP001164743">
    <property type="component" value="Chromosome 12A"/>
</dbReference>